<evidence type="ECO:0000256" key="7">
    <source>
        <dbReference type="SAM" id="Phobius"/>
    </source>
</evidence>
<evidence type="ECO:0000313" key="10">
    <source>
        <dbReference type="Proteomes" id="UP001150569"/>
    </source>
</evidence>
<keyword evidence="10" id="KW-1185">Reference proteome</keyword>
<feature type="signal peptide" evidence="8">
    <location>
        <begin position="1"/>
        <end position="22"/>
    </location>
</feature>
<feature type="transmembrane region" description="Helical" evidence="7">
    <location>
        <begin position="32"/>
        <end position="54"/>
    </location>
</feature>
<dbReference type="OrthoDB" id="2802411at2759"/>
<evidence type="ECO:0008006" key="11">
    <source>
        <dbReference type="Google" id="ProtNLM"/>
    </source>
</evidence>
<evidence type="ECO:0000256" key="8">
    <source>
        <dbReference type="SAM" id="SignalP"/>
    </source>
</evidence>
<dbReference type="PANTHER" id="PTHR21659:SF42">
    <property type="entry name" value="UPF0057 MEMBRANE PROTEIN ZK632.10-RELATED"/>
    <property type="match status" value="1"/>
</dbReference>
<evidence type="ECO:0000256" key="5">
    <source>
        <dbReference type="ARBA" id="ARBA00023136"/>
    </source>
</evidence>
<reference evidence="9" key="1">
    <citation type="submission" date="2022-07" db="EMBL/GenBank/DDBJ databases">
        <title>Phylogenomic reconstructions and comparative analyses of Kickxellomycotina fungi.</title>
        <authorList>
            <person name="Reynolds N.K."/>
            <person name="Stajich J.E."/>
            <person name="Barry K."/>
            <person name="Grigoriev I.V."/>
            <person name="Crous P."/>
            <person name="Smith M.E."/>
        </authorList>
    </citation>
    <scope>NUCLEOTIDE SEQUENCE</scope>
    <source>
        <strain evidence="9">RSA 861</strain>
    </source>
</reference>
<keyword evidence="8" id="KW-0732">Signal</keyword>
<organism evidence="9 10">
    <name type="scientific">Tieghemiomyces parasiticus</name>
    <dbReference type="NCBI Taxonomy" id="78921"/>
    <lineage>
        <taxon>Eukaryota</taxon>
        <taxon>Fungi</taxon>
        <taxon>Fungi incertae sedis</taxon>
        <taxon>Zoopagomycota</taxon>
        <taxon>Kickxellomycotina</taxon>
        <taxon>Dimargaritomycetes</taxon>
        <taxon>Dimargaritales</taxon>
        <taxon>Dimargaritaceae</taxon>
        <taxon>Tieghemiomyces</taxon>
    </lineage>
</organism>
<evidence type="ECO:0000256" key="2">
    <source>
        <dbReference type="ARBA" id="ARBA00009530"/>
    </source>
</evidence>
<comment type="similarity">
    <text evidence="2">Belongs to the UPF0057 (PMP3) family.</text>
</comment>
<evidence type="ECO:0000313" key="9">
    <source>
        <dbReference type="EMBL" id="KAJ1917912.1"/>
    </source>
</evidence>
<proteinExistence type="inferred from homology"/>
<dbReference type="AlphaFoldDB" id="A0A9W8A1D2"/>
<dbReference type="EMBL" id="JANBPT010000523">
    <property type="protein sequence ID" value="KAJ1917912.1"/>
    <property type="molecule type" value="Genomic_DNA"/>
</dbReference>
<accession>A0A9W8A1D2</accession>
<feature type="chain" id="PRO_5040974674" description="Plasma membrane proteolipid 3" evidence="8">
    <location>
        <begin position="23"/>
        <end position="129"/>
    </location>
</feature>
<comment type="caution">
    <text evidence="9">The sequence shown here is derived from an EMBL/GenBank/DDBJ whole genome shotgun (WGS) entry which is preliminary data.</text>
</comment>
<dbReference type="Proteomes" id="UP001150569">
    <property type="component" value="Unassembled WGS sequence"/>
</dbReference>
<dbReference type="PANTHER" id="PTHR21659">
    <property type="entry name" value="HYDROPHOBIC PROTEIN RCI2 LOW TEMPERATURE AND SALT RESPONSIVE PROTEIN LTI6 -RELATED"/>
    <property type="match status" value="1"/>
</dbReference>
<dbReference type="GO" id="GO:0016020">
    <property type="term" value="C:membrane"/>
    <property type="evidence" value="ECO:0007669"/>
    <property type="project" value="UniProtKB-SubCell"/>
</dbReference>
<evidence type="ECO:0000256" key="4">
    <source>
        <dbReference type="ARBA" id="ARBA00022989"/>
    </source>
</evidence>
<evidence type="ECO:0000256" key="3">
    <source>
        <dbReference type="ARBA" id="ARBA00022692"/>
    </source>
</evidence>
<dbReference type="Pfam" id="PF01679">
    <property type="entry name" value="Pmp3"/>
    <property type="match status" value="1"/>
</dbReference>
<feature type="region of interest" description="Disordered" evidence="6">
    <location>
        <begin position="70"/>
        <end position="129"/>
    </location>
</feature>
<evidence type="ECO:0000256" key="6">
    <source>
        <dbReference type="SAM" id="MobiDB-lite"/>
    </source>
</evidence>
<sequence length="129" mass="13858">MALNTTDVLLLLIGFLFPPLGALLKRGCGADFIINCALTILGYVPGVIHAWYLVIKYSGGDYQQLPTHVQPPCDGHQQHQREGGNVIVVHDPRVAQGPSSSSSQQHDAPPSYGSIVKGDTKTKASDRKP</sequence>
<gene>
    <name evidence="9" type="ORF">IWQ60_007642</name>
</gene>
<keyword evidence="3 7" id="KW-0812">Transmembrane</keyword>
<keyword evidence="5 7" id="KW-0472">Membrane</keyword>
<feature type="compositionally biased region" description="Polar residues" evidence="6">
    <location>
        <begin position="97"/>
        <end position="106"/>
    </location>
</feature>
<comment type="subcellular location">
    <subcellularLocation>
        <location evidence="1">Membrane</location>
    </subcellularLocation>
</comment>
<name>A0A9W8A1D2_9FUNG</name>
<feature type="compositionally biased region" description="Basic and acidic residues" evidence="6">
    <location>
        <begin position="118"/>
        <end position="129"/>
    </location>
</feature>
<evidence type="ECO:0000256" key="1">
    <source>
        <dbReference type="ARBA" id="ARBA00004370"/>
    </source>
</evidence>
<dbReference type="InterPro" id="IPR000612">
    <property type="entry name" value="PMP3"/>
</dbReference>
<protein>
    <recommendedName>
        <fullName evidence="11">Plasma membrane proteolipid 3</fullName>
    </recommendedName>
</protein>
<keyword evidence="4 7" id="KW-1133">Transmembrane helix</keyword>